<dbReference type="PANTHER" id="PTHR23028:SF53">
    <property type="entry name" value="ACYL_TRANSF_3 DOMAIN-CONTAINING PROTEIN"/>
    <property type="match status" value="1"/>
</dbReference>
<keyword evidence="1" id="KW-0472">Membrane</keyword>
<feature type="transmembrane region" description="Helical" evidence="1">
    <location>
        <begin position="319"/>
        <end position="342"/>
    </location>
</feature>
<dbReference type="EMBL" id="JACHML010000001">
    <property type="protein sequence ID" value="MBB6391075.1"/>
    <property type="molecule type" value="Genomic_DNA"/>
</dbReference>
<name>A0A7X0FPY7_9MICO</name>
<dbReference type="InterPro" id="IPR050879">
    <property type="entry name" value="Acyltransferase_3"/>
</dbReference>
<feature type="transmembrane region" description="Helical" evidence="1">
    <location>
        <begin position="254"/>
        <end position="274"/>
    </location>
</feature>
<gene>
    <name evidence="3" type="ORF">HD594_001388</name>
</gene>
<keyword evidence="1" id="KW-1133">Transmembrane helix</keyword>
<dbReference type="GO" id="GO:0016747">
    <property type="term" value="F:acyltransferase activity, transferring groups other than amino-acyl groups"/>
    <property type="evidence" value="ECO:0007669"/>
    <property type="project" value="InterPro"/>
</dbReference>
<feature type="transmembrane region" description="Helical" evidence="1">
    <location>
        <begin position="143"/>
        <end position="164"/>
    </location>
</feature>
<feature type="transmembrane region" description="Helical" evidence="1">
    <location>
        <begin position="113"/>
        <end position="131"/>
    </location>
</feature>
<dbReference type="RefSeq" id="WP_184750251.1">
    <property type="nucleotide sequence ID" value="NZ_BAAAJR010000010.1"/>
</dbReference>
<evidence type="ECO:0000313" key="3">
    <source>
        <dbReference type="EMBL" id="MBB6391075.1"/>
    </source>
</evidence>
<keyword evidence="1" id="KW-0812">Transmembrane</keyword>
<feature type="domain" description="Acyltransferase 3" evidence="2">
    <location>
        <begin position="15"/>
        <end position="339"/>
    </location>
</feature>
<feature type="transmembrane region" description="Helical" evidence="1">
    <location>
        <begin position="54"/>
        <end position="74"/>
    </location>
</feature>
<dbReference type="PANTHER" id="PTHR23028">
    <property type="entry name" value="ACETYLTRANSFERASE"/>
    <property type="match status" value="1"/>
</dbReference>
<sequence length="372" mass="40703">MEVTSDGSRYASRLDSLTGLRWFAALAVFVHHSTGLFSRVPAAPQALDFVVGEGRVGVSFFFALSGFVLAWAWRPELSHREFYRRRVARILPLGWLTTVLAMMLVSARGATELIGALPGATMSLAFIQAWVPDERFYFGGNPVEWSLSVEAFMYALFPFLVPLVRRLTISGLIALATVTASTGIVYSVAMQFTATNLEWTTYIFPIPRLTEFVLGVCAAVAVRRGVPRIPLWAATLGAISAWQGAAWLPGTIGWGPAVAVPFVVLIVAAAQADIAQESSVFRNRWIVRLGEWSFAFYLIHQMVIRTLAATFGLQTNWSGAIAMALGAAAAAVTLSAALYHSVELPLERWIRRTRLPRLDAVLVRGRRSSGRG</sequence>
<feature type="transmembrane region" description="Helical" evidence="1">
    <location>
        <begin position="86"/>
        <end position="106"/>
    </location>
</feature>
<accession>A0A7X0FPY7</accession>
<dbReference type="GO" id="GO:0016020">
    <property type="term" value="C:membrane"/>
    <property type="evidence" value="ECO:0007669"/>
    <property type="project" value="TreeGrafter"/>
</dbReference>
<evidence type="ECO:0000259" key="2">
    <source>
        <dbReference type="Pfam" id="PF01757"/>
    </source>
</evidence>
<keyword evidence="4" id="KW-1185">Reference proteome</keyword>
<evidence type="ECO:0000313" key="4">
    <source>
        <dbReference type="Proteomes" id="UP000537775"/>
    </source>
</evidence>
<organism evidence="3 4">
    <name type="scientific">Microbacterium thalassium</name>
    <dbReference type="NCBI Taxonomy" id="362649"/>
    <lineage>
        <taxon>Bacteria</taxon>
        <taxon>Bacillati</taxon>
        <taxon>Actinomycetota</taxon>
        <taxon>Actinomycetes</taxon>
        <taxon>Micrococcales</taxon>
        <taxon>Microbacteriaceae</taxon>
        <taxon>Microbacterium</taxon>
    </lineage>
</organism>
<evidence type="ECO:0000256" key="1">
    <source>
        <dbReference type="SAM" id="Phobius"/>
    </source>
</evidence>
<dbReference type="Pfam" id="PF01757">
    <property type="entry name" value="Acyl_transf_3"/>
    <property type="match status" value="1"/>
</dbReference>
<proteinExistence type="predicted"/>
<dbReference type="InterPro" id="IPR002656">
    <property type="entry name" value="Acyl_transf_3_dom"/>
</dbReference>
<dbReference type="Proteomes" id="UP000537775">
    <property type="component" value="Unassembled WGS sequence"/>
</dbReference>
<dbReference type="GO" id="GO:0009103">
    <property type="term" value="P:lipopolysaccharide biosynthetic process"/>
    <property type="evidence" value="ECO:0007669"/>
    <property type="project" value="TreeGrafter"/>
</dbReference>
<feature type="transmembrane region" description="Helical" evidence="1">
    <location>
        <begin position="171"/>
        <end position="190"/>
    </location>
</feature>
<reference evidence="3 4" key="1">
    <citation type="submission" date="2020-08" db="EMBL/GenBank/DDBJ databases">
        <title>Sequencing the genomes of 1000 actinobacteria strains.</title>
        <authorList>
            <person name="Klenk H.-P."/>
        </authorList>
    </citation>
    <scope>NUCLEOTIDE SEQUENCE [LARGE SCALE GENOMIC DNA]</scope>
    <source>
        <strain evidence="3 4">DSM 12511</strain>
    </source>
</reference>
<protein>
    <submittedName>
        <fullName evidence="3">Peptidoglycan/LPS O-acetylase OafA/YrhL</fullName>
    </submittedName>
</protein>
<comment type="caution">
    <text evidence="3">The sequence shown here is derived from an EMBL/GenBank/DDBJ whole genome shotgun (WGS) entry which is preliminary data.</text>
</comment>
<feature type="transmembrane region" description="Helical" evidence="1">
    <location>
        <begin position="202"/>
        <end position="222"/>
    </location>
</feature>
<dbReference type="AlphaFoldDB" id="A0A7X0FPY7"/>
<feature type="transmembrane region" description="Helical" evidence="1">
    <location>
        <begin position="229"/>
        <end position="248"/>
    </location>
</feature>